<comment type="function">
    <text evidence="6">Has phosphodiesterase (PDE) activity against cyclic-di-AMP (c-di-AMP).</text>
</comment>
<evidence type="ECO:0000256" key="6">
    <source>
        <dbReference type="PIRNR" id="PIRNR026583"/>
    </source>
</evidence>
<dbReference type="GO" id="GO:0003676">
    <property type="term" value="F:nucleic acid binding"/>
    <property type="evidence" value="ECO:0007669"/>
    <property type="project" value="UniProtKB-UniRule"/>
</dbReference>
<dbReference type="EMBL" id="AENN01000004">
    <property type="protein sequence ID" value="EFR31890.1"/>
    <property type="molecule type" value="Genomic_DNA"/>
</dbReference>
<gene>
    <name evidence="10" type="ORF">HMPREF9257_1772</name>
</gene>
<feature type="binding site" evidence="7">
    <location>
        <position position="360"/>
    </location>
    <ligand>
        <name>Mn(2+)</name>
        <dbReference type="ChEBI" id="CHEBI:29035"/>
        <label>1</label>
    </ligand>
</feature>
<evidence type="ECO:0000256" key="2">
    <source>
        <dbReference type="ARBA" id="ARBA00022475"/>
    </source>
</evidence>
<dbReference type="InterPro" id="IPR001667">
    <property type="entry name" value="DDH_dom"/>
</dbReference>
<feature type="binding site" evidence="7">
    <location>
        <position position="431"/>
    </location>
    <ligand>
        <name>Mn(2+)</name>
        <dbReference type="ChEBI" id="CHEBI:29035"/>
        <label>1</label>
    </ligand>
</feature>
<feature type="binding site" evidence="7">
    <location>
        <position position="431"/>
    </location>
    <ligand>
        <name>Mn(2+)</name>
        <dbReference type="ChEBI" id="CHEBI:29035"/>
        <label>2</label>
    </ligand>
</feature>
<dbReference type="GO" id="GO:0046872">
    <property type="term" value="F:metal ion binding"/>
    <property type="evidence" value="ECO:0007669"/>
    <property type="project" value="UniProtKB-KW"/>
</dbReference>
<evidence type="ECO:0000259" key="9">
    <source>
        <dbReference type="PROSITE" id="PS50887"/>
    </source>
</evidence>
<dbReference type="InterPro" id="IPR051319">
    <property type="entry name" value="Oligoribo/pAp-PDE_c-di-AMP_PDE"/>
</dbReference>
<dbReference type="Gene3D" id="3.10.310.30">
    <property type="match status" value="1"/>
</dbReference>
<comment type="catalytic activity">
    <reaction evidence="6">
        <text>3',3'-c-di-AMP + H2O = 5'-O-phosphonoadenylyl-(3'-&gt;5')-adenosine + H(+)</text>
        <dbReference type="Rhea" id="RHEA:54420"/>
        <dbReference type="ChEBI" id="CHEBI:15377"/>
        <dbReference type="ChEBI" id="CHEBI:15378"/>
        <dbReference type="ChEBI" id="CHEBI:71500"/>
        <dbReference type="ChEBI" id="CHEBI:138171"/>
    </reaction>
</comment>
<dbReference type="PROSITE" id="PS50887">
    <property type="entry name" value="GGDEF"/>
    <property type="match status" value="1"/>
</dbReference>
<keyword evidence="4 8" id="KW-1133">Transmembrane helix</keyword>
<dbReference type="GO" id="GO:0005886">
    <property type="term" value="C:plasma membrane"/>
    <property type="evidence" value="ECO:0007669"/>
    <property type="project" value="UniProtKB-SubCell"/>
</dbReference>
<feature type="transmembrane region" description="Helical" evidence="8">
    <location>
        <begin position="16"/>
        <end position="36"/>
    </location>
</feature>
<evidence type="ECO:0000313" key="11">
    <source>
        <dbReference type="Proteomes" id="UP000005990"/>
    </source>
</evidence>
<dbReference type="InterPro" id="IPR014528">
    <property type="entry name" value="GdpP/PdeA"/>
</dbReference>
<dbReference type="InterPro" id="IPR000160">
    <property type="entry name" value="GGDEF_dom"/>
</dbReference>
<dbReference type="Pfam" id="PF01368">
    <property type="entry name" value="DHH"/>
    <property type="match status" value="1"/>
</dbReference>
<dbReference type="InterPro" id="IPR049553">
    <property type="entry name" value="GdpP-like_PAS"/>
</dbReference>
<feature type="binding site" evidence="7">
    <location>
        <position position="362"/>
    </location>
    <ligand>
        <name>Mn(2+)</name>
        <dbReference type="ChEBI" id="CHEBI:29035"/>
        <label>2</label>
    </ligand>
</feature>
<accession>E4KMD6</accession>
<dbReference type="PIRSF" id="PIRSF026583">
    <property type="entry name" value="YybT"/>
    <property type="match status" value="1"/>
</dbReference>
<comment type="subcellular location">
    <subcellularLocation>
        <location evidence="1">Cell membrane</location>
        <topology evidence="1">Multi-pass membrane protein</topology>
    </subcellularLocation>
</comment>
<dbReference type="InterPro" id="IPR038763">
    <property type="entry name" value="DHH_sf"/>
</dbReference>
<dbReference type="Proteomes" id="UP000005990">
    <property type="component" value="Unassembled WGS sequence"/>
</dbReference>
<proteinExistence type="inferred from homology"/>
<dbReference type="Pfam" id="PF02272">
    <property type="entry name" value="DHHA1"/>
    <property type="match status" value="1"/>
</dbReference>
<dbReference type="Gene3D" id="3.90.1640.10">
    <property type="entry name" value="inorganic pyrophosphatase (n-terminal core)"/>
    <property type="match status" value="1"/>
</dbReference>
<comment type="cofactor">
    <cofactor evidence="7">
        <name>Mn(2+)</name>
        <dbReference type="ChEBI" id="CHEBI:29035"/>
    </cofactor>
    <text evidence="7">For phosphodiesterase activity, probably binds 2 Mn(2+) per subunit.</text>
</comment>
<dbReference type="Pfam" id="PF24898">
    <property type="entry name" value="GGDEF_GdpP"/>
    <property type="match status" value="1"/>
</dbReference>
<dbReference type="EC" id="3.1.4.-" evidence="6"/>
<keyword evidence="7" id="KW-0479">Metal-binding</keyword>
<comment type="caution">
    <text evidence="10">The sequence shown here is derived from an EMBL/GenBank/DDBJ whole genome shotgun (WGS) entry which is preliminary data.</text>
</comment>
<keyword evidence="7" id="KW-0464">Manganese</keyword>
<dbReference type="STRING" id="908337.HMPREF9257_1772"/>
<dbReference type="PANTHER" id="PTHR47618:SF2">
    <property type="entry name" value="CYCLIC-DI-AMP PHOSPHODIESTERASE GDPP"/>
    <property type="match status" value="1"/>
</dbReference>
<feature type="transmembrane region" description="Helical" evidence="8">
    <location>
        <begin position="43"/>
        <end position="60"/>
    </location>
</feature>
<dbReference type="RefSeq" id="WP_006417657.1">
    <property type="nucleotide sequence ID" value="NZ_AENN01000004.1"/>
</dbReference>
<dbReference type="eggNOG" id="COG3887">
    <property type="taxonomic scope" value="Bacteria"/>
</dbReference>
<keyword evidence="5 6" id="KW-0472">Membrane</keyword>
<dbReference type="SMART" id="SM00267">
    <property type="entry name" value="GGDEF"/>
    <property type="match status" value="1"/>
</dbReference>
<dbReference type="InterPro" id="IPR003156">
    <property type="entry name" value="DHHA1_dom"/>
</dbReference>
<dbReference type="Gene3D" id="3.30.450.20">
    <property type="entry name" value="PAS domain"/>
    <property type="match status" value="1"/>
</dbReference>
<evidence type="ECO:0000256" key="4">
    <source>
        <dbReference type="ARBA" id="ARBA00022989"/>
    </source>
</evidence>
<dbReference type="SUPFAM" id="SSF64182">
    <property type="entry name" value="DHH phosphoesterases"/>
    <property type="match status" value="1"/>
</dbReference>
<keyword evidence="3 8" id="KW-0812">Transmembrane</keyword>
<evidence type="ECO:0000256" key="7">
    <source>
        <dbReference type="PIRSR" id="PIRSR026583-50"/>
    </source>
</evidence>
<dbReference type="OrthoDB" id="9759476at2"/>
<dbReference type="GO" id="GO:0106409">
    <property type="term" value="F:cyclic-di-AMP phosphodiesterase activity"/>
    <property type="evidence" value="ECO:0007669"/>
    <property type="project" value="RHEA"/>
</dbReference>
<dbReference type="Pfam" id="PF21370">
    <property type="entry name" value="PAS_GdpP"/>
    <property type="match status" value="1"/>
</dbReference>
<feature type="binding site" evidence="7">
    <location>
        <position position="356"/>
    </location>
    <ligand>
        <name>Mn(2+)</name>
        <dbReference type="ChEBI" id="CHEBI:29035"/>
        <label>1</label>
    </ligand>
</feature>
<evidence type="ECO:0000313" key="10">
    <source>
        <dbReference type="EMBL" id="EFR31890.1"/>
    </source>
</evidence>
<dbReference type="GO" id="GO:0016787">
    <property type="term" value="F:hydrolase activity"/>
    <property type="evidence" value="ECO:0007669"/>
    <property type="project" value="UniProtKB-UniRule"/>
</dbReference>
<dbReference type="AlphaFoldDB" id="E4KMD6"/>
<keyword evidence="6" id="KW-0378">Hydrolase</keyword>
<evidence type="ECO:0000256" key="5">
    <source>
        <dbReference type="ARBA" id="ARBA00023136"/>
    </source>
</evidence>
<comment type="similarity">
    <text evidence="6">Belongs to the GdpP/PdeA phosphodiesterase family.</text>
</comment>
<feature type="domain" description="GGDEF" evidence="9">
    <location>
        <begin position="181"/>
        <end position="312"/>
    </location>
</feature>
<name>E4KMD6_9LACT</name>
<organism evidence="10 11">
    <name type="scientific">Eremococcus coleocola ACS-139-V-Col8</name>
    <dbReference type="NCBI Taxonomy" id="908337"/>
    <lineage>
        <taxon>Bacteria</taxon>
        <taxon>Bacillati</taxon>
        <taxon>Bacillota</taxon>
        <taxon>Bacilli</taxon>
        <taxon>Lactobacillales</taxon>
        <taxon>Aerococcaceae</taxon>
        <taxon>Eremococcus</taxon>
    </lineage>
</organism>
<evidence type="ECO:0000256" key="8">
    <source>
        <dbReference type="SAM" id="Phobius"/>
    </source>
</evidence>
<keyword evidence="2 6" id="KW-1003">Cell membrane</keyword>
<evidence type="ECO:0000256" key="3">
    <source>
        <dbReference type="ARBA" id="ARBA00022692"/>
    </source>
</evidence>
<sequence>MQKIKSFFKFFHSLEISWQIYSIVILYLLIMLSAFYIKWQFGLMLLFLLVIVIIFIIFNFQDVADNINVLANNISKSAQTVQEDAMFRAPIAITIYDDQQRIKWINPTFQHLFMGQDLLGEYLISLNSDFKKVLAVKDDDQWHQVKFMDSYFKVLHREINHTLYLVDITEEIQIKENRKFDQVVFGYLFIDDYNEVLEAMDDRQVAKFDSDLLSEITRWTKLHGIYYKRLDEEKFIVIMNMRTLDSLEENKFKFFEELRKRNYAKNIPISISLGIAYSENEIYDINGLAEQAQNNLDLALGRGGDQIVVRSQDGRARFYGGKTNPSEKRSNIRSKLVFQALRNAISKADRVLVSGHKRPDTDSIGSAFGIYKLARHLNKEARIIINPMEINSDIEQLLSLPNEEYQLENVLISHEQTKDWITPSTLIIMVDHHRPSLSEAEDFLENHALIIIDHHRRGEEFPKNTELSYIEIYASSAAELITEFYMNMRNTSHNLNAFEATALLSGIVVDTNNFSARTGSRTFDAASFLKSRGADIAKINRILKEDLDAVINRNKLVDNLEIYDSDYAISKGPENQVIDNVIASQSADQMLTIKGVEASFVIYKRQSLEEDQSVIGISARSLGTINVQTIMERLGGGGHLSNAATQIYDKTMDEVYQMLIESIEFDREESE</sequence>
<keyword evidence="11" id="KW-1185">Reference proteome</keyword>
<reference evidence="10 11" key="1">
    <citation type="submission" date="2010-10" db="EMBL/GenBank/DDBJ databases">
        <authorList>
            <person name="Durkin A.S."/>
            <person name="Madupu R."/>
            <person name="Torralba M."/>
            <person name="Gillis M."/>
            <person name="Methe B."/>
            <person name="Sutton G."/>
            <person name="Nelson K.E."/>
        </authorList>
    </citation>
    <scope>NUCLEOTIDE SEQUENCE [LARGE SCALE GENOMIC DNA]</scope>
    <source>
        <strain evidence="10 11">ACS-139-V-Col8</strain>
    </source>
</reference>
<feature type="binding site" evidence="7">
    <location>
        <position position="510"/>
    </location>
    <ligand>
        <name>Mn(2+)</name>
        <dbReference type="ChEBI" id="CHEBI:29035"/>
        <label>2</label>
    </ligand>
</feature>
<dbReference type="FunFam" id="3.90.1640.10:FF:000002">
    <property type="entry name" value="Cyclic-di-AMP phosphodiesterase"/>
    <property type="match status" value="1"/>
</dbReference>
<dbReference type="PANTHER" id="PTHR47618">
    <property type="entry name" value="BIFUNCTIONAL OLIGORIBONUCLEASE AND PAP PHOSPHATASE NRNA"/>
    <property type="match status" value="1"/>
</dbReference>
<evidence type="ECO:0000256" key="1">
    <source>
        <dbReference type="ARBA" id="ARBA00004651"/>
    </source>
</evidence>
<feature type="binding site" evidence="7">
    <location>
        <position position="454"/>
    </location>
    <ligand>
        <name>Mn(2+)</name>
        <dbReference type="ChEBI" id="CHEBI:29035"/>
        <label>2</label>
    </ligand>
</feature>
<protein>
    <recommendedName>
        <fullName evidence="6">Cyclic-di-AMP phosphodiesterase</fullName>
        <ecNumber evidence="6">3.1.4.-</ecNumber>
    </recommendedName>
</protein>